<gene>
    <name evidence="1" type="ORF">Taro_003979</name>
</gene>
<reference evidence="1" key="1">
    <citation type="submission" date="2017-07" db="EMBL/GenBank/DDBJ databases">
        <title>Taro Niue Genome Assembly and Annotation.</title>
        <authorList>
            <person name="Atibalentja N."/>
            <person name="Keating K."/>
            <person name="Fields C.J."/>
        </authorList>
    </citation>
    <scope>NUCLEOTIDE SEQUENCE</scope>
    <source>
        <strain evidence="1">Niue_2</strain>
        <tissue evidence="1">Leaf</tissue>
    </source>
</reference>
<organism evidence="1 2">
    <name type="scientific">Colocasia esculenta</name>
    <name type="common">Wild taro</name>
    <name type="synonym">Arum esculentum</name>
    <dbReference type="NCBI Taxonomy" id="4460"/>
    <lineage>
        <taxon>Eukaryota</taxon>
        <taxon>Viridiplantae</taxon>
        <taxon>Streptophyta</taxon>
        <taxon>Embryophyta</taxon>
        <taxon>Tracheophyta</taxon>
        <taxon>Spermatophyta</taxon>
        <taxon>Magnoliopsida</taxon>
        <taxon>Liliopsida</taxon>
        <taxon>Araceae</taxon>
        <taxon>Aroideae</taxon>
        <taxon>Colocasieae</taxon>
        <taxon>Colocasia</taxon>
    </lineage>
</organism>
<comment type="caution">
    <text evidence="1">The sequence shown here is derived from an EMBL/GenBank/DDBJ whole genome shotgun (WGS) entry which is preliminary data.</text>
</comment>
<dbReference type="EMBL" id="NMUH01000105">
    <property type="protein sequence ID" value="MQL71649.1"/>
    <property type="molecule type" value="Genomic_DNA"/>
</dbReference>
<evidence type="ECO:0000313" key="2">
    <source>
        <dbReference type="Proteomes" id="UP000652761"/>
    </source>
</evidence>
<keyword evidence="2" id="KW-1185">Reference proteome</keyword>
<sequence length="101" mass="11577">MGCEFSVTTPLGEKEKLNKYFPSADVMIGEHNLKADLGRFYNVLGSWEAVLGHQEQRRMAGERDFFPNRALLRPVHNSVLDLHKGEAEENEYTHEDGEDQE</sequence>
<evidence type="ECO:0000313" key="1">
    <source>
        <dbReference type="EMBL" id="MQL71649.1"/>
    </source>
</evidence>
<dbReference type="AlphaFoldDB" id="A0A843TTH7"/>
<accession>A0A843TTH7</accession>
<dbReference type="Proteomes" id="UP000652761">
    <property type="component" value="Unassembled WGS sequence"/>
</dbReference>
<proteinExistence type="predicted"/>
<name>A0A843TTH7_COLES</name>
<protein>
    <submittedName>
        <fullName evidence="1">Uncharacterized protein</fullName>
    </submittedName>
</protein>